<comment type="caution">
    <text evidence="1">The sequence shown here is derived from an EMBL/GenBank/DDBJ whole genome shotgun (WGS) entry which is preliminary data.</text>
</comment>
<evidence type="ECO:0000313" key="1">
    <source>
        <dbReference type="EMBL" id="EPR65154.1"/>
    </source>
</evidence>
<dbReference type="AlphaFoldDB" id="S7WEE7"/>
<gene>
    <name evidence="1" type="ORF">ADICYQ_5687</name>
</gene>
<dbReference type="EMBL" id="ATNM01000197">
    <property type="protein sequence ID" value="EPR65154.1"/>
    <property type="molecule type" value="Genomic_DNA"/>
</dbReference>
<protein>
    <submittedName>
        <fullName evidence="1">Uncharacterized protein</fullName>
    </submittedName>
</protein>
<organism evidence="1 2">
    <name type="scientific">Cyclobacterium qasimii M12-11B</name>
    <dbReference type="NCBI Taxonomy" id="641524"/>
    <lineage>
        <taxon>Bacteria</taxon>
        <taxon>Pseudomonadati</taxon>
        <taxon>Bacteroidota</taxon>
        <taxon>Cytophagia</taxon>
        <taxon>Cytophagales</taxon>
        <taxon>Cyclobacteriaceae</taxon>
        <taxon>Cyclobacterium</taxon>
    </lineage>
</organism>
<reference evidence="1 2" key="1">
    <citation type="journal article" date="2013" name="Genome Announc.">
        <title>Draft Genome Sequence of Cyclobacterium qasimii Strain M12-11BT, Isolated from Arctic Marine Sediment.</title>
        <authorList>
            <person name="Shivaji S."/>
            <person name="Ara S."/>
            <person name="Singh A."/>
            <person name="Kumar Pinnaka A."/>
        </authorList>
    </citation>
    <scope>NUCLEOTIDE SEQUENCE [LARGE SCALE GENOMIC DNA]</scope>
    <source>
        <strain evidence="1 2">M12-11B</strain>
    </source>
</reference>
<evidence type="ECO:0000313" key="2">
    <source>
        <dbReference type="Proteomes" id="UP000014974"/>
    </source>
</evidence>
<proteinExistence type="predicted"/>
<accession>S7WEE7</accession>
<name>S7WEE7_9BACT</name>
<sequence>MPEPIGARALGKSYPERKTTGFSIGGNLTVCVSREVIPAGK</sequence>
<dbReference type="Proteomes" id="UP000014974">
    <property type="component" value="Unassembled WGS sequence"/>
</dbReference>